<keyword evidence="1" id="KW-0732">Signal</keyword>
<evidence type="ECO:0008006" key="4">
    <source>
        <dbReference type="Google" id="ProtNLM"/>
    </source>
</evidence>
<feature type="chain" id="PRO_5046495315" description="Lipoprotein" evidence="1">
    <location>
        <begin position="20"/>
        <end position="125"/>
    </location>
</feature>
<reference evidence="2" key="1">
    <citation type="submission" date="2013-04" db="EMBL/GenBank/DDBJ databases">
        <title>The genome sequencing project of 58 acetic acid bacteria.</title>
        <authorList>
            <person name="Okamoto-Kainuma A."/>
            <person name="Ishikawa M."/>
            <person name="Umino S."/>
            <person name="Koizumi Y."/>
            <person name="Shiwa Y."/>
            <person name="Yoshikawa H."/>
            <person name="Matsutani M."/>
            <person name="Matsushita K."/>
        </authorList>
    </citation>
    <scope>NUCLEOTIDE SEQUENCE</scope>
    <source>
        <strain evidence="2">NBRC 106556</strain>
    </source>
</reference>
<gene>
    <name evidence="2" type="ORF">AA106556_2138</name>
</gene>
<dbReference type="PROSITE" id="PS51257">
    <property type="entry name" value="PROKAR_LIPOPROTEIN"/>
    <property type="match status" value="1"/>
</dbReference>
<sequence length="125" mass="13616">MRFQLFSSFVLLGLLTACAGIPDPGHDPSGRWIGTLITDQGTCPTARSSTLQIRGKDILFTPEDGSLVLTGHYQANSQHYHAELSMQDINHQPLTMVFNGYPVGQTIGGLYGSNSCHAHITMTRQ</sequence>
<dbReference type="RefSeq" id="WP_068172980.1">
    <property type="nucleotide sequence ID" value="NZ_BAQB01000134.1"/>
</dbReference>
<keyword evidence="3" id="KW-1185">Reference proteome</keyword>
<organism evidence="2 3">
    <name type="scientific">Neokomagataea tanensis NBRC 106556</name>
    <dbReference type="NCBI Taxonomy" id="1223519"/>
    <lineage>
        <taxon>Bacteria</taxon>
        <taxon>Pseudomonadati</taxon>
        <taxon>Pseudomonadota</taxon>
        <taxon>Alphaproteobacteria</taxon>
        <taxon>Acetobacterales</taxon>
        <taxon>Acetobacteraceae</taxon>
        <taxon>Neokomagataea</taxon>
    </lineage>
</organism>
<feature type="signal peptide" evidence="1">
    <location>
        <begin position="1"/>
        <end position="19"/>
    </location>
</feature>
<name>A0ABQ0QLU7_9PROT</name>
<evidence type="ECO:0000313" key="3">
    <source>
        <dbReference type="Proteomes" id="UP001062443"/>
    </source>
</evidence>
<dbReference type="Proteomes" id="UP001062443">
    <property type="component" value="Unassembled WGS sequence"/>
</dbReference>
<evidence type="ECO:0000256" key="1">
    <source>
        <dbReference type="SAM" id="SignalP"/>
    </source>
</evidence>
<dbReference type="EMBL" id="BAQB01000134">
    <property type="protein sequence ID" value="GBR49817.1"/>
    <property type="molecule type" value="Genomic_DNA"/>
</dbReference>
<proteinExistence type="predicted"/>
<protein>
    <recommendedName>
        <fullName evidence="4">Lipoprotein</fullName>
    </recommendedName>
</protein>
<evidence type="ECO:0000313" key="2">
    <source>
        <dbReference type="EMBL" id="GBR49817.1"/>
    </source>
</evidence>
<accession>A0ABQ0QLU7</accession>
<comment type="caution">
    <text evidence="2">The sequence shown here is derived from an EMBL/GenBank/DDBJ whole genome shotgun (WGS) entry which is preliminary data.</text>
</comment>